<dbReference type="Proteomes" id="UP000187609">
    <property type="component" value="Unassembled WGS sequence"/>
</dbReference>
<dbReference type="AlphaFoldDB" id="A0A1J6J438"/>
<accession>A0A1J6J438</accession>
<sequence length="70" mass="8285">MFERLVIEMCSKRKSNLRLNGNQRKALHFFFGQVNHFYLPNRVMYGQQKRLIVGQQAPTPAIALHYNHLN</sequence>
<keyword evidence="2" id="KW-1185">Reference proteome</keyword>
<name>A0A1J6J438_NICAT</name>
<proteinExistence type="predicted"/>
<organism evidence="1 2">
    <name type="scientific">Nicotiana attenuata</name>
    <name type="common">Coyote tobacco</name>
    <dbReference type="NCBI Taxonomy" id="49451"/>
    <lineage>
        <taxon>Eukaryota</taxon>
        <taxon>Viridiplantae</taxon>
        <taxon>Streptophyta</taxon>
        <taxon>Embryophyta</taxon>
        <taxon>Tracheophyta</taxon>
        <taxon>Spermatophyta</taxon>
        <taxon>Magnoliopsida</taxon>
        <taxon>eudicotyledons</taxon>
        <taxon>Gunneridae</taxon>
        <taxon>Pentapetalae</taxon>
        <taxon>asterids</taxon>
        <taxon>lamiids</taxon>
        <taxon>Solanales</taxon>
        <taxon>Solanaceae</taxon>
        <taxon>Nicotianoideae</taxon>
        <taxon>Nicotianeae</taxon>
        <taxon>Nicotiana</taxon>
    </lineage>
</organism>
<protein>
    <submittedName>
        <fullName evidence="1">Uncharacterized protein</fullName>
    </submittedName>
</protein>
<comment type="caution">
    <text evidence="1">The sequence shown here is derived from an EMBL/GenBank/DDBJ whole genome shotgun (WGS) entry which is preliminary data.</text>
</comment>
<evidence type="ECO:0000313" key="2">
    <source>
        <dbReference type="Proteomes" id="UP000187609"/>
    </source>
</evidence>
<dbReference type="Gramene" id="OIT07440">
    <property type="protein sequence ID" value="OIT07440"/>
    <property type="gene ID" value="A4A49_15673"/>
</dbReference>
<evidence type="ECO:0000313" key="1">
    <source>
        <dbReference type="EMBL" id="OIT07440.1"/>
    </source>
</evidence>
<gene>
    <name evidence="1" type="ORF">A4A49_15673</name>
</gene>
<dbReference type="EMBL" id="MJEQ01037183">
    <property type="protein sequence ID" value="OIT07440.1"/>
    <property type="molecule type" value="Genomic_DNA"/>
</dbReference>
<reference evidence="1" key="1">
    <citation type="submission" date="2016-11" db="EMBL/GenBank/DDBJ databases">
        <title>The genome of Nicotiana attenuata.</title>
        <authorList>
            <person name="Xu S."/>
            <person name="Brockmoeller T."/>
            <person name="Gaquerel E."/>
            <person name="Navarro A."/>
            <person name="Kuhl H."/>
            <person name="Gase K."/>
            <person name="Ling Z."/>
            <person name="Zhou W."/>
            <person name="Kreitzer C."/>
            <person name="Stanke M."/>
            <person name="Tang H."/>
            <person name="Lyons E."/>
            <person name="Pandey P."/>
            <person name="Pandey S.P."/>
            <person name="Timmermann B."/>
            <person name="Baldwin I.T."/>
        </authorList>
    </citation>
    <scope>NUCLEOTIDE SEQUENCE [LARGE SCALE GENOMIC DNA]</scope>
    <source>
        <strain evidence="1">UT</strain>
    </source>
</reference>